<name>A0A9X9X8H2_9PROT</name>
<comment type="caution">
    <text evidence="2">The sequence shown here is derived from an EMBL/GenBank/DDBJ whole genome shotgun (WGS) entry which is preliminary data.</text>
</comment>
<proteinExistence type="predicted"/>
<dbReference type="Pfam" id="PF08885">
    <property type="entry name" value="GSCFA"/>
    <property type="match status" value="1"/>
</dbReference>
<dbReference type="Proteomes" id="UP001138709">
    <property type="component" value="Unassembled WGS sequence"/>
</dbReference>
<reference evidence="2" key="1">
    <citation type="submission" date="2020-01" db="EMBL/GenBank/DDBJ databases">
        <authorList>
            <person name="Rat A."/>
        </authorList>
    </citation>
    <scope>NUCLEOTIDE SEQUENCE</scope>
    <source>
        <strain evidence="2">LMG 31228</strain>
    </source>
</reference>
<protein>
    <submittedName>
        <fullName evidence="2">GSCFA domain-containing protein</fullName>
    </submittedName>
</protein>
<evidence type="ECO:0000313" key="2">
    <source>
        <dbReference type="EMBL" id="MBR0680008.1"/>
    </source>
</evidence>
<sequence>MSTNPYRGRPDHCFWRQAVSGRDATGVDPVTALPFRISRTDAVATAGSCFAQHLSRHLSAAGFRSLVTERHPGGVAPDEGYGVFPARFGNIYTTLQLRQLFERAYGLMRPKARAWALPGGGFVDPCRPRIQAGGFPSLEALEEDRRRHLAAVRRMFEGCDVFIFTLGLTEGWVAAEDGLAVPLHPGVLGVATPPDAWRFVNAGFAETLAALEAFLAGLRDVNPRVRVMLTVSPVSLIATHEDRHVLVSTVASKAILRAVVEELCRRDPAIAYFPSFEIITGPQARGRFFADDLREVTPEGVAQVMELFARHGLDDAPAPAAAPAAPPAIAAPPPAPTAAVSAEEAADYAALTRVICDEEAIVAPGGPA</sequence>
<dbReference type="EMBL" id="JAAEDL010000004">
    <property type="protein sequence ID" value="MBR0680008.1"/>
    <property type="molecule type" value="Genomic_DNA"/>
</dbReference>
<dbReference type="AlphaFoldDB" id="A0A9X9X8H2"/>
<feature type="domain" description="GSCFA" evidence="1">
    <location>
        <begin position="43"/>
        <end position="308"/>
    </location>
</feature>
<organism evidence="2 3">
    <name type="scientific">Neoroseomonas eburnea</name>
    <dbReference type="NCBI Taxonomy" id="1346889"/>
    <lineage>
        <taxon>Bacteria</taxon>
        <taxon>Pseudomonadati</taxon>
        <taxon>Pseudomonadota</taxon>
        <taxon>Alphaproteobacteria</taxon>
        <taxon>Acetobacterales</taxon>
        <taxon>Acetobacteraceae</taxon>
        <taxon>Neoroseomonas</taxon>
    </lineage>
</organism>
<accession>A0A9X9X8H2</accession>
<keyword evidence="3" id="KW-1185">Reference proteome</keyword>
<reference evidence="2" key="2">
    <citation type="journal article" date="2021" name="Syst. Appl. Microbiol.">
        <title>Roseomonas hellenica sp. nov., isolated from roots of wild-growing Alkanna tinctoria.</title>
        <authorList>
            <person name="Rat A."/>
            <person name="Naranjo H.D."/>
            <person name="Lebbe L."/>
            <person name="Cnockaert M."/>
            <person name="Krigas N."/>
            <person name="Grigoriadou K."/>
            <person name="Maloupa E."/>
            <person name="Willems A."/>
        </authorList>
    </citation>
    <scope>NUCLEOTIDE SEQUENCE</scope>
    <source>
        <strain evidence="2">LMG 31228</strain>
    </source>
</reference>
<evidence type="ECO:0000313" key="3">
    <source>
        <dbReference type="Proteomes" id="UP001138709"/>
    </source>
</evidence>
<gene>
    <name evidence="2" type="ORF">GXW74_05880</name>
</gene>
<dbReference type="InterPro" id="IPR014982">
    <property type="entry name" value="GSCFA"/>
</dbReference>
<evidence type="ECO:0000259" key="1">
    <source>
        <dbReference type="Pfam" id="PF08885"/>
    </source>
</evidence>